<reference evidence="3" key="1">
    <citation type="journal article" date="2005" name="Nature">
        <title>The map-based sequence of the rice genome.</title>
        <authorList>
            <consortium name="International rice genome sequencing project (IRGSP)"/>
            <person name="Matsumoto T."/>
            <person name="Wu J."/>
            <person name="Kanamori H."/>
            <person name="Katayose Y."/>
            <person name="Fujisawa M."/>
            <person name="Namiki N."/>
            <person name="Mizuno H."/>
            <person name="Yamamoto K."/>
            <person name="Antonio B.A."/>
            <person name="Baba T."/>
            <person name="Sakata K."/>
            <person name="Nagamura Y."/>
            <person name="Aoki H."/>
            <person name="Arikawa K."/>
            <person name="Arita K."/>
            <person name="Bito T."/>
            <person name="Chiden Y."/>
            <person name="Fujitsuka N."/>
            <person name="Fukunaka R."/>
            <person name="Hamada M."/>
            <person name="Harada C."/>
            <person name="Hayashi A."/>
            <person name="Hijishita S."/>
            <person name="Honda M."/>
            <person name="Hosokawa S."/>
            <person name="Ichikawa Y."/>
            <person name="Idonuma A."/>
            <person name="Iijima M."/>
            <person name="Ikeda M."/>
            <person name="Ikeno M."/>
            <person name="Ito K."/>
            <person name="Ito S."/>
            <person name="Ito T."/>
            <person name="Ito Y."/>
            <person name="Ito Y."/>
            <person name="Iwabuchi A."/>
            <person name="Kamiya K."/>
            <person name="Karasawa W."/>
            <person name="Kurita K."/>
            <person name="Katagiri S."/>
            <person name="Kikuta A."/>
            <person name="Kobayashi H."/>
            <person name="Kobayashi N."/>
            <person name="Machita K."/>
            <person name="Maehara T."/>
            <person name="Masukawa M."/>
            <person name="Mizubayashi T."/>
            <person name="Mukai Y."/>
            <person name="Nagasaki H."/>
            <person name="Nagata Y."/>
            <person name="Naito S."/>
            <person name="Nakashima M."/>
            <person name="Nakama Y."/>
            <person name="Nakamichi Y."/>
            <person name="Nakamura M."/>
            <person name="Meguro A."/>
            <person name="Negishi M."/>
            <person name="Ohta I."/>
            <person name="Ohta T."/>
            <person name="Okamoto M."/>
            <person name="Ono N."/>
            <person name="Saji S."/>
            <person name="Sakaguchi M."/>
            <person name="Sakai K."/>
            <person name="Shibata M."/>
            <person name="Shimokawa T."/>
            <person name="Song J."/>
            <person name="Takazaki Y."/>
            <person name="Terasawa K."/>
            <person name="Tsugane M."/>
            <person name="Tsuji K."/>
            <person name="Ueda S."/>
            <person name="Waki K."/>
            <person name="Yamagata H."/>
            <person name="Yamamoto M."/>
            <person name="Yamamoto S."/>
            <person name="Yamane H."/>
            <person name="Yoshiki S."/>
            <person name="Yoshihara R."/>
            <person name="Yukawa K."/>
            <person name="Zhong H."/>
            <person name="Yano M."/>
            <person name="Yuan Q."/>
            <person name="Ouyang S."/>
            <person name="Liu J."/>
            <person name="Jones K.M."/>
            <person name="Gansberger K."/>
            <person name="Moffat K."/>
            <person name="Hill J."/>
            <person name="Bera J."/>
            <person name="Fadrosh D."/>
            <person name="Jin S."/>
            <person name="Johri S."/>
            <person name="Kim M."/>
            <person name="Overton L."/>
            <person name="Reardon M."/>
            <person name="Tsitrin T."/>
            <person name="Vuong H."/>
            <person name="Weaver B."/>
            <person name="Ciecko A."/>
            <person name="Tallon L."/>
            <person name="Jackson J."/>
            <person name="Pai G."/>
            <person name="Aken S.V."/>
            <person name="Utterback T."/>
            <person name="Reidmuller S."/>
            <person name="Feldblyum T."/>
            <person name="Hsiao J."/>
            <person name="Zismann V."/>
            <person name="Iobst S."/>
            <person name="de Vazeille A.R."/>
            <person name="Buell C.R."/>
            <person name="Ying K."/>
            <person name="Li Y."/>
            <person name="Lu T."/>
            <person name="Huang Y."/>
            <person name="Zhao Q."/>
            <person name="Feng Q."/>
            <person name="Zhang L."/>
            <person name="Zhu J."/>
            <person name="Weng Q."/>
            <person name="Mu J."/>
            <person name="Lu Y."/>
            <person name="Fan D."/>
            <person name="Liu Y."/>
            <person name="Guan J."/>
            <person name="Zhang Y."/>
            <person name="Yu S."/>
            <person name="Liu X."/>
            <person name="Zhang Y."/>
            <person name="Hong G."/>
            <person name="Han B."/>
            <person name="Choisne N."/>
            <person name="Demange N."/>
            <person name="Orjeda G."/>
            <person name="Samain S."/>
            <person name="Cattolico L."/>
            <person name="Pelletier E."/>
            <person name="Couloux A."/>
            <person name="Segurens B."/>
            <person name="Wincker P."/>
            <person name="D'Hont A."/>
            <person name="Scarpelli C."/>
            <person name="Weissenbach J."/>
            <person name="Salanoubat M."/>
            <person name="Quetier F."/>
            <person name="Yu Y."/>
            <person name="Kim H.R."/>
            <person name="Rambo T."/>
            <person name="Currie J."/>
            <person name="Collura K."/>
            <person name="Luo M."/>
            <person name="Yang T."/>
            <person name="Ammiraju J.S.S."/>
            <person name="Engler F."/>
            <person name="Soderlund C."/>
            <person name="Wing R.A."/>
            <person name="Palmer L.E."/>
            <person name="de la Bastide M."/>
            <person name="Spiegel L."/>
            <person name="Nascimento L."/>
            <person name="Zutavern T."/>
            <person name="O'Shaughnessy A."/>
            <person name="Dike S."/>
            <person name="Dedhia N."/>
            <person name="Preston R."/>
            <person name="Balija V."/>
            <person name="McCombie W.R."/>
            <person name="Chow T."/>
            <person name="Chen H."/>
            <person name="Chung M."/>
            <person name="Chen C."/>
            <person name="Shaw J."/>
            <person name="Wu H."/>
            <person name="Hsiao K."/>
            <person name="Chao Y."/>
            <person name="Chu M."/>
            <person name="Cheng C."/>
            <person name="Hour A."/>
            <person name="Lee P."/>
            <person name="Lin S."/>
            <person name="Lin Y."/>
            <person name="Liou J."/>
            <person name="Liu S."/>
            <person name="Hsing Y."/>
            <person name="Raghuvanshi S."/>
            <person name="Mohanty A."/>
            <person name="Bharti A.K."/>
            <person name="Gaur A."/>
            <person name="Gupta V."/>
            <person name="Kumar D."/>
            <person name="Ravi V."/>
            <person name="Vij S."/>
            <person name="Kapur A."/>
            <person name="Khurana P."/>
            <person name="Khurana P."/>
            <person name="Khurana J.P."/>
            <person name="Tyagi A.K."/>
            <person name="Gaikwad K."/>
            <person name="Singh A."/>
            <person name="Dalal V."/>
            <person name="Srivastava S."/>
            <person name="Dixit A."/>
            <person name="Pal A.K."/>
            <person name="Ghazi I.A."/>
            <person name="Yadav M."/>
            <person name="Pandit A."/>
            <person name="Bhargava A."/>
            <person name="Sureshbabu K."/>
            <person name="Batra K."/>
            <person name="Sharma T.R."/>
            <person name="Mohapatra T."/>
            <person name="Singh N.K."/>
            <person name="Messing J."/>
            <person name="Nelson A.B."/>
            <person name="Fuks G."/>
            <person name="Kavchok S."/>
            <person name="Keizer G."/>
            <person name="Linton E."/>
            <person name="Llaca V."/>
            <person name="Song R."/>
            <person name="Tanyolac B."/>
            <person name="Young S."/>
            <person name="Ho-Il K."/>
            <person name="Hahn J.H."/>
            <person name="Sangsakoo G."/>
            <person name="Vanavichit A."/>
            <person name="de Mattos Luiz.A.T."/>
            <person name="Zimmer P.D."/>
            <person name="Malone G."/>
            <person name="Dellagostin O."/>
            <person name="de Oliveira A.C."/>
            <person name="Bevan M."/>
            <person name="Bancroft I."/>
            <person name="Minx P."/>
            <person name="Cordum H."/>
            <person name="Wilson R."/>
            <person name="Cheng Z."/>
            <person name="Jin W."/>
            <person name="Jiang J."/>
            <person name="Leong S.A."/>
            <person name="Iwama H."/>
            <person name="Gojobori T."/>
            <person name="Itoh T."/>
            <person name="Niimura Y."/>
            <person name="Fujii Y."/>
            <person name="Habara T."/>
            <person name="Sakai H."/>
            <person name="Sato Y."/>
            <person name="Wilson G."/>
            <person name="Kumar K."/>
            <person name="McCouch S."/>
            <person name="Juretic N."/>
            <person name="Hoen D."/>
            <person name="Wright S."/>
            <person name="Bruskiewich R."/>
            <person name="Bureau T."/>
            <person name="Miyao A."/>
            <person name="Hirochika H."/>
            <person name="Nishikawa T."/>
            <person name="Kadowaki K."/>
            <person name="Sugiura M."/>
            <person name="Burr B."/>
            <person name="Sasaki T."/>
        </authorList>
    </citation>
    <scope>NUCLEOTIDE SEQUENCE [LARGE SCALE GENOMIC DNA]</scope>
    <source>
        <strain evidence="3">cv. Nipponbare</strain>
    </source>
</reference>
<feature type="region of interest" description="Disordered" evidence="1">
    <location>
        <begin position="1"/>
        <end position="21"/>
    </location>
</feature>
<dbReference type="AlphaFoldDB" id="A0A0P0XB27"/>
<sequence length="112" mass="12106">MESSLATLTRREPTKASPAPVVSTVLTEKPGTEPLKSLVKYLHPFSPSVTMRSLRPSNQSESTFFSSLASPWVRKATSSSLTLMKSASFQMERMPARAASSDGQSGRRTLGS</sequence>
<name>A0A0P0XB27_ORYSJ</name>
<dbReference type="EMBL" id="AP014964">
    <property type="protein sequence ID" value="BAT03526.1"/>
    <property type="molecule type" value="Genomic_DNA"/>
</dbReference>
<evidence type="ECO:0000313" key="2">
    <source>
        <dbReference type="EMBL" id="BAT03526.1"/>
    </source>
</evidence>
<dbReference type="Proteomes" id="UP000059680">
    <property type="component" value="Chromosome 8"/>
</dbReference>
<dbReference type="PaxDb" id="39947-A0A0P0XB27"/>
<proteinExistence type="predicted"/>
<dbReference type="eggNOG" id="ENOG502R7N7">
    <property type="taxonomic scope" value="Eukaryota"/>
</dbReference>
<protein>
    <submittedName>
        <fullName evidence="2">Os08g0113150 protein</fullName>
    </submittedName>
</protein>
<feature type="region of interest" description="Disordered" evidence="1">
    <location>
        <begin position="93"/>
        <end position="112"/>
    </location>
</feature>
<dbReference type="InParanoid" id="A0A0P0XB27"/>
<reference evidence="2 3" key="3">
    <citation type="journal article" date="2013" name="Rice">
        <title>Improvement of the Oryza sativa Nipponbare reference genome using next generation sequence and optical map data.</title>
        <authorList>
            <person name="Kawahara Y."/>
            <person name="de la Bastide M."/>
            <person name="Hamilton J.P."/>
            <person name="Kanamori H."/>
            <person name="McCombie W.R."/>
            <person name="Ouyang S."/>
            <person name="Schwartz D.C."/>
            <person name="Tanaka T."/>
            <person name="Wu J."/>
            <person name="Zhou S."/>
            <person name="Childs K.L."/>
            <person name="Davidson R.M."/>
            <person name="Lin H."/>
            <person name="Quesada-Ocampo L."/>
            <person name="Vaillancourt B."/>
            <person name="Sakai H."/>
            <person name="Lee S.S."/>
            <person name="Kim J."/>
            <person name="Numa H."/>
            <person name="Itoh T."/>
            <person name="Buell C.R."/>
            <person name="Matsumoto T."/>
        </authorList>
    </citation>
    <scope>NUCLEOTIDE SEQUENCE [LARGE SCALE GENOMIC DNA]</scope>
    <source>
        <strain evidence="3">cv. Nipponbare</strain>
    </source>
</reference>
<feature type="compositionally biased region" description="Polar residues" evidence="1">
    <location>
        <begin position="101"/>
        <end position="112"/>
    </location>
</feature>
<evidence type="ECO:0000256" key="1">
    <source>
        <dbReference type="SAM" id="MobiDB-lite"/>
    </source>
</evidence>
<reference evidence="2 3" key="2">
    <citation type="journal article" date="2013" name="Plant Cell Physiol.">
        <title>Rice Annotation Project Database (RAP-DB): an integrative and interactive database for rice genomics.</title>
        <authorList>
            <person name="Sakai H."/>
            <person name="Lee S.S."/>
            <person name="Tanaka T."/>
            <person name="Numa H."/>
            <person name="Kim J."/>
            <person name="Kawahara Y."/>
            <person name="Wakimoto H."/>
            <person name="Yang C.C."/>
            <person name="Iwamoto M."/>
            <person name="Abe T."/>
            <person name="Yamada Y."/>
            <person name="Muto A."/>
            <person name="Inokuchi H."/>
            <person name="Ikemura T."/>
            <person name="Matsumoto T."/>
            <person name="Sasaki T."/>
            <person name="Itoh T."/>
        </authorList>
    </citation>
    <scope>NUCLEOTIDE SEQUENCE [LARGE SCALE GENOMIC DNA]</scope>
    <source>
        <strain evidence="3">cv. Nipponbare</strain>
    </source>
</reference>
<gene>
    <name evidence="2" type="ordered locus">Os08g0113150</name>
    <name evidence="2" type="ORF">OSNPB_080113150</name>
</gene>
<accession>A0A0P0XB27</accession>
<evidence type="ECO:0000313" key="3">
    <source>
        <dbReference type="Proteomes" id="UP000059680"/>
    </source>
</evidence>
<dbReference type="Gramene" id="Os08t0113150-00">
    <property type="protein sequence ID" value="Os08t0113150-00"/>
    <property type="gene ID" value="Os08g0113150"/>
</dbReference>
<keyword evidence="3" id="KW-1185">Reference proteome</keyword>
<organism evidence="2 3">
    <name type="scientific">Oryza sativa subsp. japonica</name>
    <name type="common">Rice</name>
    <dbReference type="NCBI Taxonomy" id="39947"/>
    <lineage>
        <taxon>Eukaryota</taxon>
        <taxon>Viridiplantae</taxon>
        <taxon>Streptophyta</taxon>
        <taxon>Embryophyta</taxon>
        <taxon>Tracheophyta</taxon>
        <taxon>Spermatophyta</taxon>
        <taxon>Magnoliopsida</taxon>
        <taxon>Liliopsida</taxon>
        <taxon>Poales</taxon>
        <taxon>Poaceae</taxon>
        <taxon>BOP clade</taxon>
        <taxon>Oryzoideae</taxon>
        <taxon>Oryzeae</taxon>
        <taxon>Oryzinae</taxon>
        <taxon>Oryza</taxon>
        <taxon>Oryza sativa</taxon>
    </lineage>
</organism>